<feature type="transmembrane region" description="Helical" evidence="1">
    <location>
        <begin position="34"/>
        <end position="52"/>
    </location>
</feature>
<name>A0ABT4UL67_9BACT</name>
<evidence type="ECO:0000313" key="2">
    <source>
        <dbReference type="EMBL" id="MDA3615587.1"/>
    </source>
</evidence>
<keyword evidence="1" id="KW-0472">Membrane</keyword>
<feature type="transmembrane region" description="Helical" evidence="1">
    <location>
        <begin position="64"/>
        <end position="82"/>
    </location>
</feature>
<reference evidence="2 3" key="1">
    <citation type="submission" date="2022-12" db="EMBL/GenBank/DDBJ databases">
        <title>Chitinophagaceae gen. sp. nov., a new member of the family Chitinophagaceae, isolated from soil in a chemical factory.</title>
        <authorList>
            <person name="Ke Z."/>
        </authorList>
    </citation>
    <scope>NUCLEOTIDE SEQUENCE [LARGE SCALE GENOMIC DNA]</scope>
    <source>
        <strain evidence="2 3">LY-5</strain>
    </source>
</reference>
<keyword evidence="1" id="KW-1133">Transmembrane helix</keyword>
<evidence type="ECO:0000313" key="3">
    <source>
        <dbReference type="Proteomes" id="UP001210231"/>
    </source>
</evidence>
<feature type="transmembrane region" description="Helical" evidence="1">
    <location>
        <begin position="9"/>
        <end position="28"/>
    </location>
</feature>
<dbReference type="RefSeq" id="WP_407031914.1">
    <property type="nucleotide sequence ID" value="NZ_JAQGEF010000014.1"/>
</dbReference>
<protein>
    <submittedName>
        <fullName evidence="2">DUF1361 domain-containing protein</fullName>
    </submittedName>
</protein>
<accession>A0ABT4UL67</accession>
<proteinExistence type="predicted"/>
<feature type="transmembrane region" description="Helical" evidence="1">
    <location>
        <begin position="148"/>
        <end position="167"/>
    </location>
</feature>
<dbReference type="EMBL" id="JAQGEF010000014">
    <property type="protein sequence ID" value="MDA3615587.1"/>
    <property type="molecule type" value="Genomic_DNA"/>
</dbReference>
<gene>
    <name evidence="2" type="ORF">O3P16_12270</name>
</gene>
<feature type="transmembrane region" description="Helical" evidence="1">
    <location>
        <begin position="195"/>
        <end position="213"/>
    </location>
</feature>
<comment type="caution">
    <text evidence="2">The sequence shown here is derived from an EMBL/GenBank/DDBJ whole genome shotgun (WGS) entry which is preliminary data.</text>
</comment>
<dbReference type="Proteomes" id="UP001210231">
    <property type="component" value="Unassembled WGS sequence"/>
</dbReference>
<keyword evidence="1" id="KW-0812">Transmembrane</keyword>
<evidence type="ECO:0000256" key="1">
    <source>
        <dbReference type="SAM" id="Phobius"/>
    </source>
</evidence>
<dbReference type="Pfam" id="PF07099">
    <property type="entry name" value="DUF1361"/>
    <property type="match status" value="1"/>
</dbReference>
<dbReference type="InterPro" id="IPR009793">
    <property type="entry name" value="DUF1361"/>
</dbReference>
<keyword evidence="3" id="KW-1185">Reference proteome</keyword>
<feature type="transmembrane region" description="Helical" evidence="1">
    <location>
        <begin position="94"/>
        <end position="115"/>
    </location>
</feature>
<organism evidence="2 3">
    <name type="scientific">Polluticaenibacter yanchengensis</name>
    <dbReference type="NCBI Taxonomy" id="3014562"/>
    <lineage>
        <taxon>Bacteria</taxon>
        <taxon>Pseudomonadati</taxon>
        <taxon>Bacteroidota</taxon>
        <taxon>Chitinophagia</taxon>
        <taxon>Chitinophagales</taxon>
        <taxon>Chitinophagaceae</taxon>
        <taxon>Polluticaenibacter</taxon>
    </lineage>
</organism>
<sequence>MIKTLKQNYIVIYATVLSIILLALRVFATKTFTYTFLLWNLWLAAIPLLIALQVKQKEMKGWKLFFYSCIWLLFLPNAPYLITDILHISHVEGAPVWFDSLMLFTTAFCGLILAFQSMKMISEAWHYFWETRWLIELPTVVQKRIGELIKLVVFLMTGLGIYIGRVLRWNSWDIVTNYKGILADIFNRLLNPFENVETCGFTFCYALAMWLMYNGWSKTFYEKRVENSF</sequence>